<feature type="domain" description="C2H2-type" evidence="12">
    <location>
        <begin position="416"/>
        <end position="443"/>
    </location>
</feature>
<dbReference type="AlphaFoldDB" id="A0A084WQD6"/>
<accession>A0A084WQD6</accession>
<keyword evidence="6" id="KW-0805">Transcription regulation</keyword>
<dbReference type="EMBL" id="KE525392">
    <property type="protein sequence ID" value="KFB52430.1"/>
    <property type="molecule type" value="Genomic_DNA"/>
</dbReference>
<evidence type="ECO:0000256" key="8">
    <source>
        <dbReference type="ARBA" id="ARBA00023242"/>
    </source>
</evidence>
<dbReference type="InterPro" id="IPR012934">
    <property type="entry name" value="Znf_AD"/>
</dbReference>
<evidence type="ECO:0000256" key="4">
    <source>
        <dbReference type="ARBA" id="ARBA00022771"/>
    </source>
</evidence>
<proteinExistence type="predicted"/>
<evidence type="ECO:0000256" key="10">
    <source>
        <dbReference type="PROSITE-ProRule" id="PRU01263"/>
    </source>
</evidence>
<dbReference type="GO" id="GO:0000978">
    <property type="term" value="F:RNA polymerase II cis-regulatory region sequence-specific DNA binding"/>
    <property type="evidence" value="ECO:0007669"/>
    <property type="project" value="TreeGrafter"/>
</dbReference>
<dbReference type="Pfam" id="PF07776">
    <property type="entry name" value="zf-AD"/>
    <property type="match status" value="1"/>
</dbReference>
<gene>
    <name evidence="14" type="ORF">ZHAS_00020663</name>
</gene>
<evidence type="ECO:0000256" key="5">
    <source>
        <dbReference type="ARBA" id="ARBA00022833"/>
    </source>
</evidence>
<dbReference type="STRING" id="74873.A0A084WQD6"/>
<dbReference type="FunFam" id="3.30.160.60:FF:000065">
    <property type="entry name" value="B-cell CLL/lymphoma 6, member B"/>
    <property type="match status" value="1"/>
</dbReference>
<dbReference type="PANTHER" id="PTHR24399:SF23">
    <property type="entry name" value="C2H2-TYPE DOMAIN-CONTAINING PROTEIN"/>
    <property type="match status" value="1"/>
</dbReference>
<keyword evidence="3" id="KW-0677">Repeat</keyword>
<evidence type="ECO:0000256" key="6">
    <source>
        <dbReference type="ARBA" id="ARBA00023015"/>
    </source>
</evidence>
<dbReference type="OrthoDB" id="6077919at2759"/>
<evidence type="ECO:0000313" key="15">
    <source>
        <dbReference type="EnsemblMetazoa" id="ASIC020663-PA"/>
    </source>
</evidence>
<keyword evidence="2" id="KW-0479">Metal-binding</keyword>
<feature type="domain" description="C2H2-type" evidence="12">
    <location>
        <begin position="472"/>
        <end position="501"/>
    </location>
</feature>
<feature type="domain" description="C2H2-type" evidence="12">
    <location>
        <begin position="361"/>
        <end position="388"/>
    </location>
</feature>
<dbReference type="GO" id="GO:0001817">
    <property type="term" value="P:regulation of cytokine production"/>
    <property type="evidence" value="ECO:0007669"/>
    <property type="project" value="TreeGrafter"/>
</dbReference>
<evidence type="ECO:0000313" key="14">
    <source>
        <dbReference type="EMBL" id="KFB52430.1"/>
    </source>
</evidence>
<evidence type="ECO:0000256" key="3">
    <source>
        <dbReference type="ARBA" id="ARBA00022737"/>
    </source>
</evidence>
<feature type="region of interest" description="Disordered" evidence="11">
    <location>
        <begin position="106"/>
        <end position="125"/>
    </location>
</feature>
<feature type="domain" description="C2H2-type" evidence="12">
    <location>
        <begin position="178"/>
        <end position="207"/>
    </location>
</feature>
<evidence type="ECO:0000256" key="9">
    <source>
        <dbReference type="PROSITE-ProRule" id="PRU00042"/>
    </source>
</evidence>
<dbReference type="SUPFAM" id="SSF57667">
    <property type="entry name" value="beta-beta-alpha zinc fingers"/>
    <property type="match status" value="4"/>
</dbReference>
<reference evidence="14 16" key="1">
    <citation type="journal article" date="2014" name="BMC Genomics">
        <title>Genome sequence of Anopheles sinensis provides insight into genetics basis of mosquito competence for malaria parasites.</title>
        <authorList>
            <person name="Zhou D."/>
            <person name="Zhang D."/>
            <person name="Ding G."/>
            <person name="Shi L."/>
            <person name="Hou Q."/>
            <person name="Ye Y."/>
            <person name="Xu Y."/>
            <person name="Zhou H."/>
            <person name="Xiong C."/>
            <person name="Li S."/>
            <person name="Yu J."/>
            <person name="Hong S."/>
            <person name="Yu X."/>
            <person name="Zou P."/>
            <person name="Chen C."/>
            <person name="Chang X."/>
            <person name="Wang W."/>
            <person name="Lv Y."/>
            <person name="Sun Y."/>
            <person name="Ma L."/>
            <person name="Shen B."/>
            <person name="Zhu C."/>
        </authorList>
    </citation>
    <scope>NUCLEOTIDE SEQUENCE [LARGE SCALE GENOMIC DNA]</scope>
</reference>
<dbReference type="GO" id="GO:0008270">
    <property type="term" value="F:zinc ion binding"/>
    <property type="evidence" value="ECO:0007669"/>
    <property type="project" value="UniProtKB-KW"/>
</dbReference>
<dbReference type="InterPro" id="IPR013087">
    <property type="entry name" value="Znf_C2H2_type"/>
</dbReference>
<dbReference type="GO" id="GO:0005654">
    <property type="term" value="C:nucleoplasm"/>
    <property type="evidence" value="ECO:0007669"/>
    <property type="project" value="TreeGrafter"/>
</dbReference>
<dbReference type="PROSITE" id="PS50157">
    <property type="entry name" value="ZINC_FINGER_C2H2_2"/>
    <property type="match status" value="8"/>
</dbReference>
<dbReference type="VEuPathDB" id="VectorBase:ASIC020663"/>
<dbReference type="Proteomes" id="UP000030765">
    <property type="component" value="Unassembled WGS sequence"/>
</dbReference>
<evidence type="ECO:0000256" key="2">
    <source>
        <dbReference type="ARBA" id="ARBA00022723"/>
    </source>
</evidence>
<dbReference type="VEuPathDB" id="VectorBase:ASIS002673"/>
<dbReference type="EMBL" id="ATLV01025535">
    <property type="status" value="NOT_ANNOTATED_CDS"/>
    <property type="molecule type" value="Genomic_DNA"/>
</dbReference>
<keyword evidence="16" id="KW-1185">Reference proteome</keyword>
<keyword evidence="4 9" id="KW-0863">Zinc-finger</keyword>
<dbReference type="Pfam" id="PF00096">
    <property type="entry name" value="zf-C2H2"/>
    <property type="match status" value="3"/>
</dbReference>
<dbReference type="EnsemblMetazoa" id="ASIC020663-RA">
    <property type="protein sequence ID" value="ASIC020663-PA"/>
    <property type="gene ID" value="ASIC020663"/>
</dbReference>
<dbReference type="Gene3D" id="3.30.160.60">
    <property type="entry name" value="Classic Zinc Finger"/>
    <property type="match status" value="7"/>
</dbReference>
<sequence length="512" mass="58918">MIKFCAGVQITEEDDLPRYVCTKCSEETTFAYMFVNKCRKSDAELRTQQILGPREEDISGEQIECLKSVVQSEVQSDGVGETGQLGVECYDFELLDDTVDGASLHSWHDHSRDDEATETNNEVEPEEWVILEEEVLCESEGEETKLPSNGLDEGGTKQHDKCTDRIDYLDQSDDSIYFCCNTDCTATFTSKPKLIEHFQSLHAAENDSESEYAIEPSCYRCANCGQSFRSVDELKRHENRLHLKRAALCRRQFGRPKLYPSIFDASEKICCGCFERFATTEELLAHSETTHAIRKTAIDPDRPAQCQICYKLFRSESHVRTHLISVYKSRKFRCTDCDARYTTASKLAHHRLVQHAGPGKYVCGECGASLKSEHNLKMHSLLHREKREVCKTCGLRFHRKSNLKVHQRIHADTFYYACTHCPKQMKTMSQLKEHVKVHTKEKPYPCRFCDKRFRYCTDRTRHEMVHTGNYPFECSGCSKKFARSFSYYRHRNKCGASNEAPFSRTAALDDDT</sequence>
<feature type="domain" description="C2H2-type" evidence="12">
    <location>
        <begin position="332"/>
        <end position="360"/>
    </location>
</feature>
<evidence type="ECO:0000256" key="1">
    <source>
        <dbReference type="ARBA" id="ARBA00004123"/>
    </source>
</evidence>
<feature type="domain" description="C2H2-type" evidence="12">
    <location>
        <begin position="219"/>
        <end position="247"/>
    </location>
</feature>
<feature type="domain" description="C2H2-type" evidence="12">
    <location>
        <begin position="444"/>
        <end position="471"/>
    </location>
</feature>
<feature type="domain" description="C2H2-type" evidence="12">
    <location>
        <begin position="388"/>
        <end position="411"/>
    </location>
</feature>
<dbReference type="PROSITE" id="PS51915">
    <property type="entry name" value="ZAD"/>
    <property type="match status" value="1"/>
</dbReference>
<name>A0A084WQD6_ANOSI</name>
<feature type="compositionally biased region" description="Acidic residues" evidence="11">
    <location>
        <begin position="115"/>
        <end position="125"/>
    </location>
</feature>
<comment type="subcellular location">
    <subcellularLocation>
        <location evidence="1">Nucleus</location>
    </subcellularLocation>
</comment>
<feature type="domain" description="ZAD" evidence="13">
    <location>
        <begin position="1"/>
        <end position="48"/>
    </location>
</feature>
<evidence type="ECO:0000259" key="13">
    <source>
        <dbReference type="PROSITE" id="PS51915"/>
    </source>
</evidence>
<dbReference type="GO" id="GO:0001227">
    <property type="term" value="F:DNA-binding transcription repressor activity, RNA polymerase II-specific"/>
    <property type="evidence" value="ECO:0007669"/>
    <property type="project" value="TreeGrafter"/>
</dbReference>
<keyword evidence="5" id="KW-0862">Zinc</keyword>
<dbReference type="PROSITE" id="PS00028">
    <property type="entry name" value="ZINC_FINGER_C2H2_1"/>
    <property type="match status" value="8"/>
</dbReference>
<dbReference type="PANTHER" id="PTHR24399">
    <property type="entry name" value="ZINC FINGER AND BTB DOMAIN-CONTAINING"/>
    <property type="match status" value="1"/>
</dbReference>
<keyword evidence="8" id="KW-0539">Nucleus</keyword>
<evidence type="ECO:0000313" key="16">
    <source>
        <dbReference type="Proteomes" id="UP000030765"/>
    </source>
</evidence>
<comment type="caution">
    <text evidence="10">Lacks conserved residue(s) required for the propagation of feature annotation.</text>
</comment>
<evidence type="ECO:0000256" key="7">
    <source>
        <dbReference type="ARBA" id="ARBA00023163"/>
    </source>
</evidence>
<dbReference type="GO" id="GO:0002682">
    <property type="term" value="P:regulation of immune system process"/>
    <property type="evidence" value="ECO:0007669"/>
    <property type="project" value="TreeGrafter"/>
</dbReference>
<protein>
    <submittedName>
        <fullName evidence="14 15">Zinc finger protein</fullName>
    </submittedName>
</protein>
<dbReference type="OMA" id="KREVCKT"/>
<evidence type="ECO:0000256" key="11">
    <source>
        <dbReference type="SAM" id="MobiDB-lite"/>
    </source>
</evidence>
<keyword evidence="7" id="KW-0804">Transcription</keyword>
<reference evidence="15" key="2">
    <citation type="submission" date="2020-05" db="UniProtKB">
        <authorList>
            <consortium name="EnsemblMetazoa"/>
        </authorList>
    </citation>
    <scope>IDENTIFICATION</scope>
</reference>
<dbReference type="InterPro" id="IPR036236">
    <property type="entry name" value="Znf_C2H2_sf"/>
</dbReference>
<dbReference type="SUPFAM" id="SSF57716">
    <property type="entry name" value="Glucocorticoid receptor-like (DNA-binding domain)"/>
    <property type="match status" value="1"/>
</dbReference>
<organism evidence="14">
    <name type="scientific">Anopheles sinensis</name>
    <name type="common">Mosquito</name>
    <dbReference type="NCBI Taxonomy" id="74873"/>
    <lineage>
        <taxon>Eukaryota</taxon>
        <taxon>Metazoa</taxon>
        <taxon>Ecdysozoa</taxon>
        <taxon>Arthropoda</taxon>
        <taxon>Hexapoda</taxon>
        <taxon>Insecta</taxon>
        <taxon>Pterygota</taxon>
        <taxon>Neoptera</taxon>
        <taxon>Endopterygota</taxon>
        <taxon>Diptera</taxon>
        <taxon>Nematocera</taxon>
        <taxon>Culicoidea</taxon>
        <taxon>Culicidae</taxon>
        <taxon>Anophelinae</taxon>
        <taxon>Anopheles</taxon>
    </lineage>
</organism>
<dbReference type="SMART" id="SM00355">
    <property type="entry name" value="ZnF_C2H2"/>
    <property type="match status" value="10"/>
</dbReference>
<evidence type="ECO:0000259" key="12">
    <source>
        <dbReference type="PROSITE" id="PS50157"/>
    </source>
</evidence>